<dbReference type="RefSeq" id="WP_169657109.1">
    <property type="nucleotide sequence ID" value="NZ_JABANE010000030.1"/>
</dbReference>
<comment type="caution">
    <text evidence="1">The sequence shown here is derived from an EMBL/GenBank/DDBJ whole genome shotgun (WGS) entry which is preliminary data.</text>
</comment>
<dbReference type="EMBL" id="JABANE010000030">
    <property type="protein sequence ID" value="NME68816.1"/>
    <property type="molecule type" value="Genomic_DNA"/>
</dbReference>
<sequence length="194" mass="23042">MKYFCFFLFFTSSYFCYSQEKYKEVHINTTFKGNDAFESMASVMLEAVKVGKLPIYTPLNKKRTSFEVLLYQLRGWTSISLEPQEVMCHNKDIDEVSILFNRDYILYYDVSNVMNKMSREPVYVQFFIPESLGYHTLDVKGPVFHFKDIKEAKLKLKGADLYLHEMIQNYQFQAYEVTQEGKAIPFRFNEKIEH</sequence>
<protein>
    <submittedName>
        <fullName evidence="1">Uncharacterized protein</fullName>
    </submittedName>
</protein>
<dbReference type="AlphaFoldDB" id="A0A7X9X9H1"/>
<keyword evidence="2" id="KW-1185">Reference proteome</keyword>
<dbReference type="Proteomes" id="UP000576082">
    <property type="component" value="Unassembled WGS sequence"/>
</dbReference>
<reference evidence="1 2" key="1">
    <citation type="submission" date="2020-04" db="EMBL/GenBank/DDBJ databases">
        <title>Flammeovirga sp. SR4, a novel species isolated from seawater.</title>
        <authorList>
            <person name="Wang X."/>
        </authorList>
    </citation>
    <scope>NUCLEOTIDE SEQUENCE [LARGE SCALE GENOMIC DNA]</scope>
    <source>
        <strain evidence="1 2">ATCC 23126</strain>
    </source>
</reference>
<evidence type="ECO:0000313" key="1">
    <source>
        <dbReference type="EMBL" id="NME68816.1"/>
    </source>
</evidence>
<gene>
    <name evidence="1" type="ORF">HHU12_12660</name>
</gene>
<organism evidence="1 2">
    <name type="scientific">Flammeovirga aprica JL-4</name>
    <dbReference type="NCBI Taxonomy" id="694437"/>
    <lineage>
        <taxon>Bacteria</taxon>
        <taxon>Pseudomonadati</taxon>
        <taxon>Bacteroidota</taxon>
        <taxon>Cytophagia</taxon>
        <taxon>Cytophagales</taxon>
        <taxon>Flammeovirgaceae</taxon>
        <taxon>Flammeovirga</taxon>
    </lineage>
</organism>
<proteinExistence type="predicted"/>
<accession>A0A7X9X9H1</accession>
<evidence type="ECO:0000313" key="2">
    <source>
        <dbReference type="Proteomes" id="UP000576082"/>
    </source>
</evidence>
<name>A0A7X9X9H1_9BACT</name>